<dbReference type="AlphaFoldDB" id="A2HRH2"/>
<sequence length="345" mass="40235">MNESSEQKMKFLEILEQFVKPSKEKESKAERTKHIKPVYDFLEKWKAMFRCHLEALYILCSAYSYDELLGIKSKLGRDNLFVEFITYLEKSGKTEDSGELVDFREYINNENPSLKDRSFKDQINSYLEELTKTYNLIRLIYNYNLEIQKQESKDYIDLSQAKLNGLLFAIVKNEFDNFHKFQDGTKSYTLSVEFNPVQVSTEIVKKILEQTSTFSFKFLDSDFITSISDSISTNLNLSSSLGFDDQDEAFSKEMLRKRIFEKDDKTSEENLTPDDNEQTLSPDDKLKAIILLLMLVSSTETKEERTGKEKFATAKAICYDRDEEELTENVLWKANSSGYDSYFTD</sequence>
<evidence type="ECO:0000313" key="2">
    <source>
        <dbReference type="Proteomes" id="UP000001542"/>
    </source>
</evidence>
<dbReference type="VEuPathDB" id="TrichDB:TVAGG3_0691460"/>
<reference evidence="1" key="1">
    <citation type="submission" date="2006-10" db="EMBL/GenBank/DDBJ databases">
        <authorList>
            <person name="Amadeo P."/>
            <person name="Zhao Q."/>
            <person name="Wortman J."/>
            <person name="Fraser-Liggett C."/>
            <person name="Carlton J."/>
        </authorList>
    </citation>
    <scope>NUCLEOTIDE SEQUENCE</scope>
    <source>
        <strain evidence="1">G3</strain>
    </source>
</reference>
<keyword evidence="2" id="KW-1185">Reference proteome</keyword>
<reference evidence="1" key="2">
    <citation type="journal article" date="2007" name="Science">
        <title>Draft genome sequence of the sexually transmitted pathogen Trichomonas vaginalis.</title>
        <authorList>
            <person name="Carlton J.M."/>
            <person name="Hirt R.P."/>
            <person name="Silva J.C."/>
            <person name="Delcher A.L."/>
            <person name="Schatz M."/>
            <person name="Zhao Q."/>
            <person name="Wortman J.R."/>
            <person name="Bidwell S.L."/>
            <person name="Alsmark U.C.M."/>
            <person name="Besteiro S."/>
            <person name="Sicheritz-Ponten T."/>
            <person name="Noel C.J."/>
            <person name="Dacks J.B."/>
            <person name="Foster P.G."/>
            <person name="Simillion C."/>
            <person name="Van de Peer Y."/>
            <person name="Miranda-Saavedra D."/>
            <person name="Barton G.J."/>
            <person name="Westrop G.D."/>
            <person name="Mueller S."/>
            <person name="Dessi D."/>
            <person name="Fiori P.L."/>
            <person name="Ren Q."/>
            <person name="Paulsen I."/>
            <person name="Zhang H."/>
            <person name="Bastida-Corcuera F.D."/>
            <person name="Simoes-Barbosa A."/>
            <person name="Brown M.T."/>
            <person name="Hayes R.D."/>
            <person name="Mukherjee M."/>
            <person name="Okumura C.Y."/>
            <person name="Schneider R."/>
            <person name="Smith A.J."/>
            <person name="Vanacova S."/>
            <person name="Villalvazo M."/>
            <person name="Haas B.J."/>
            <person name="Pertea M."/>
            <person name="Feldblyum T.V."/>
            <person name="Utterback T.R."/>
            <person name="Shu C.L."/>
            <person name="Osoegawa K."/>
            <person name="de Jong P.J."/>
            <person name="Hrdy I."/>
            <person name="Horvathova L."/>
            <person name="Zubacova Z."/>
            <person name="Dolezal P."/>
            <person name="Malik S.B."/>
            <person name="Logsdon J.M. Jr."/>
            <person name="Henze K."/>
            <person name="Gupta A."/>
            <person name="Wang C.C."/>
            <person name="Dunne R.L."/>
            <person name="Upcroft J.A."/>
            <person name="Upcroft P."/>
            <person name="White O."/>
            <person name="Salzberg S.L."/>
            <person name="Tang P."/>
            <person name="Chiu C.-H."/>
            <person name="Lee Y.-S."/>
            <person name="Embley T.M."/>
            <person name="Coombs G.H."/>
            <person name="Mottram J.C."/>
            <person name="Tachezy J."/>
            <person name="Fraser-Liggett C.M."/>
            <person name="Johnson P.J."/>
        </authorList>
    </citation>
    <scope>NUCLEOTIDE SEQUENCE [LARGE SCALE GENOMIC DNA]</scope>
    <source>
        <strain evidence="1">G3</strain>
    </source>
</reference>
<name>A2HRH2_TRIV3</name>
<dbReference type="VEuPathDB" id="TrichDB:TVAG_523820"/>
<organism evidence="1 2">
    <name type="scientific">Trichomonas vaginalis (strain ATCC PRA-98 / G3)</name>
    <dbReference type="NCBI Taxonomy" id="412133"/>
    <lineage>
        <taxon>Eukaryota</taxon>
        <taxon>Metamonada</taxon>
        <taxon>Parabasalia</taxon>
        <taxon>Trichomonadida</taxon>
        <taxon>Trichomonadidae</taxon>
        <taxon>Trichomonas</taxon>
    </lineage>
</organism>
<accession>A2HRH2</accession>
<feature type="non-terminal residue" evidence="1">
    <location>
        <position position="345"/>
    </location>
</feature>
<evidence type="ECO:0000313" key="1">
    <source>
        <dbReference type="EMBL" id="EAX67995.1"/>
    </source>
</evidence>
<gene>
    <name evidence="1" type="ORF">TVAG_523820</name>
</gene>
<dbReference type="Proteomes" id="UP000001542">
    <property type="component" value="Unassembled WGS sequence"/>
</dbReference>
<dbReference type="VEuPathDB" id="TrichDB:TVAGG3_0659120"/>
<dbReference type="SMR" id="A2HRH2"/>
<protein>
    <submittedName>
        <fullName evidence="1">Uncharacterized protein</fullName>
    </submittedName>
</protein>
<dbReference type="InParanoid" id="A2HRH2"/>
<proteinExistence type="predicted"/>
<dbReference type="EMBL" id="DS142042">
    <property type="protein sequence ID" value="EAX67995.1"/>
    <property type="molecule type" value="Genomic_DNA"/>
</dbReference>